<protein>
    <submittedName>
        <fullName evidence="1">Uncharacterized protein</fullName>
    </submittedName>
</protein>
<reference evidence="1" key="1">
    <citation type="submission" date="2014-09" db="EMBL/GenBank/DDBJ databases">
        <authorList>
            <person name="Magalhaes I.L.F."/>
            <person name="Oliveira U."/>
            <person name="Santos F.R."/>
            <person name="Vidigal T.H.D.A."/>
            <person name="Brescovit A.D."/>
            <person name="Santos A.J."/>
        </authorList>
    </citation>
    <scope>NUCLEOTIDE SEQUENCE</scope>
    <source>
        <tissue evidence="1">Shoot tissue taken approximately 20 cm above the soil surface</tissue>
    </source>
</reference>
<dbReference type="AlphaFoldDB" id="A0A0A9GPC6"/>
<proteinExistence type="predicted"/>
<reference evidence="1" key="2">
    <citation type="journal article" date="2015" name="Data Brief">
        <title>Shoot transcriptome of the giant reed, Arundo donax.</title>
        <authorList>
            <person name="Barrero R.A."/>
            <person name="Guerrero F.D."/>
            <person name="Moolhuijzen P."/>
            <person name="Goolsby J.A."/>
            <person name="Tidwell J."/>
            <person name="Bellgard S.E."/>
            <person name="Bellgard M.I."/>
        </authorList>
    </citation>
    <scope>NUCLEOTIDE SEQUENCE</scope>
    <source>
        <tissue evidence="1">Shoot tissue taken approximately 20 cm above the soil surface</tissue>
    </source>
</reference>
<sequence length="21" mass="2438">MCCTLNQKANNQHRKQMCSQA</sequence>
<organism evidence="1">
    <name type="scientific">Arundo donax</name>
    <name type="common">Giant reed</name>
    <name type="synonym">Donax arundinaceus</name>
    <dbReference type="NCBI Taxonomy" id="35708"/>
    <lineage>
        <taxon>Eukaryota</taxon>
        <taxon>Viridiplantae</taxon>
        <taxon>Streptophyta</taxon>
        <taxon>Embryophyta</taxon>
        <taxon>Tracheophyta</taxon>
        <taxon>Spermatophyta</taxon>
        <taxon>Magnoliopsida</taxon>
        <taxon>Liliopsida</taxon>
        <taxon>Poales</taxon>
        <taxon>Poaceae</taxon>
        <taxon>PACMAD clade</taxon>
        <taxon>Arundinoideae</taxon>
        <taxon>Arundineae</taxon>
        <taxon>Arundo</taxon>
    </lineage>
</organism>
<name>A0A0A9GPC6_ARUDO</name>
<dbReference type="EMBL" id="GBRH01173500">
    <property type="protein sequence ID" value="JAE24396.1"/>
    <property type="molecule type" value="Transcribed_RNA"/>
</dbReference>
<accession>A0A0A9GPC6</accession>
<evidence type="ECO:0000313" key="1">
    <source>
        <dbReference type="EMBL" id="JAE24396.1"/>
    </source>
</evidence>